<evidence type="ECO:0000259" key="2">
    <source>
        <dbReference type="SMART" id="SM00460"/>
    </source>
</evidence>
<dbReference type="EMBL" id="FQXM01000003">
    <property type="protein sequence ID" value="SHH24758.1"/>
    <property type="molecule type" value="Genomic_DNA"/>
</dbReference>
<keyword evidence="1" id="KW-0472">Membrane</keyword>
<dbReference type="STRING" id="1121316.SAMN02745207_00490"/>
<proteinExistence type="predicted"/>
<sequence>MIMNSLDLQSLKNPVDIILCIIILFPLIRGFATSYSSKDLKHQIEDFCGNVAFIAAIIIGSSITKKIFINKEQGVYELIYSKIPQAVITFVDKRPITIYILIMPIIIFIFYALIDFIIKLINSVTIYLILDAIQNFLKKRRQSVRRFAGAIFQIPTAVSILIIVVVALNLGLYLNFSEKYTPYVENSIVYNYVNNTVVYPLAQSDLAKRIPNIINNSFKISTETSSETSNTSSDVTKDNKVIIYYNGVTLEDGIKSNEEIDSFALELTKNEENLADKAENLYGWVGSSIEYDYDKAKKILSNDFNVSSGTINTYYTREGICFDYACLFASMCIANDIKVRLITGEGKSGGQWVSHAWNEIYDPLTDKWINVDPTFYMGGDYFDSPVFNLDHRKASVAGEW</sequence>
<feature type="transmembrane region" description="Helical" evidence="1">
    <location>
        <begin position="96"/>
        <end position="114"/>
    </location>
</feature>
<evidence type="ECO:0000313" key="3">
    <source>
        <dbReference type="EMBL" id="SHH24758.1"/>
    </source>
</evidence>
<protein>
    <submittedName>
        <fullName evidence="3">Transglutaminase-like superfamily protein</fullName>
    </submittedName>
</protein>
<dbReference type="PANTHER" id="PTHR33490">
    <property type="entry name" value="BLR5614 PROTEIN-RELATED"/>
    <property type="match status" value="1"/>
</dbReference>
<dbReference type="AlphaFoldDB" id="A0A1M5REX2"/>
<evidence type="ECO:0000313" key="4">
    <source>
        <dbReference type="Proteomes" id="UP000184447"/>
    </source>
</evidence>
<keyword evidence="1" id="KW-0812">Transmembrane</keyword>
<keyword evidence="4" id="KW-1185">Reference proteome</keyword>
<dbReference type="InterPro" id="IPR038765">
    <property type="entry name" value="Papain-like_cys_pep_sf"/>
</dbReference>
<reference evidence="3 4" key="1">
    <citation type="submission" date="2016-11" db="EMBL/GenBank/DDBJ databases">
        <authorList>
            <person name="Jaros S."/>
            <person name="Januszkiewicz K."/>
            <person name="Wedrychowicz H."/>
        </authorList>
    </citation>
    <scope>NUCLEOTIDE SEQUENCE [LARGE SCALE GENOMIC DNA]</scope>
    <source>
        <strain evidence="3 4">DSM 8605</strain>
    </source>
</reference>
<dbReference type="SUPFAM" id="SSF54001">
    <property type="entry name" value="Cysteine proteinases"/>
    <property type="match status" value="1"/>
</dbReference>
<gene>
    <name evidence="3" type="ORF">SAMN02745207_00490</name>
</gene>
<accession>A0A1M5REX2</accession>
<feature type="transmembrane region" description="Helical" evidence="1">
    <location>
        <begin position="149"/>
        <end position="174"/>
    </location>
</feature>
<keyword evidence="1" id="KW-1133">Transmembrane helix</keyword>
<organism evidence="3 4">
    <name type="scientific">Clostridium grantii DSM 8605</name>
    <dbReference type="NCBI Taxonomy" id="1121316"/>
    <lineage>
        <taxon>Bacteria</taxon>
        <taxon>Bacillati</taxon>
        <taxon>Bacillota</taxon>
        <taxon>Clostridia</taxon>
        <taxon>Eubacteriales</taxon>
        <taxon>Clostridiaceae</taxon>
        <taxon>Clostridium</taxon>
    </lineage>
</organism>
<dbReference type="SMART" id="SM00460">
    <property type="entry name" value="TGc"/>
    <property type="match status" value="1"/>
</dbReference>
<dbReference type="InterPro" id="IPR002931">
    <property type="entry name" value="Transglutaminase-like"/>
</dbReference>
<feature type="transmembrane region" description="Helical" evidence="1">
    <location>
        <begin position="15"/>
        <end position="32"/>
    </location>
</feature>
<dbReference type="PANTHER" id="PTHR33490:SF3">
    <property type="entry name" value="CONSERVED INTEGRAL MEMBRANE PROTEIN"/>
    <property type="match status" value="1"/>
</dbReference>
<dbReference type="Pfam" id="PF01841">
    <property type="entry name" value="Transglut_core"/>
    <property type="match status" value="1"/>
</dbReference>
<name>A0A1M5REX2_9CLOT</name>
<dbReference type="Gene3D" id="3.10.620.30">
    <property type="match status" value="1"/>
</dbReference>
<feature type="domain" description="Transglutaminase-like" evidence="2">
    <location>
        <begin position="313"/>
        <end position="375"/>
    </location>
</feature>
<dbReference type="Proteomes" id="UP000184447">
    <property type="component" value="Unassembled WGS sequence"/>
</dbReference>
<evidence type="ECO:0000256" key="1">
    <source>
        <dbReference type="SAM" id="Phobius"/>
    </source>
</evidence>